<comment type="caution">
    <text evidence="8">The sequence shown here is derived from an EMBL/GenBank/DDBJ whole genome shotgun (WGS) entry which is preliminary data.</text>
</comment>
<organism evidence="8 9">
    <name type="scientific">Desulfuromonas acetoxidans (strain DSM 684 / 11070)</name>
    <dbReference type="NCBI Taxonomy" id="281689"/>
    <lineage>
        <taxon>Bacteria</taxon>
        <taxon>Pseudomonadati</taxon>
        <taxon>Thermodesulfobacteriota</taxon>
        <taxon>Desulfuromonadia</taxon>
        <taxon>Desulfuromonadales</taxon>
        <taxon>Desulfuromonadaceae</taxon>
        <taxon>Desulfuromonas</taxon>
    </lineage>
</organism>
<gene>
    <name evidence="8" type="ORF">Dace_2176</name>
</gene>
<keyword evidence="6" id="KW-0012">Acyltransferase</keyword>
<evidence type="ECO:0000256" key="4">
    <source>
        <dbReference type="ARBA" id="ARBA00022679"/>
    </source>
</evidence>
<proteinExistence type="predicted"/>
<evidence type="ECO:0000313" key="8">
    <source>
        <dbReference type="EMBL" id="EAT15877.1"/>
    </source>
</evidence>
<sequence>MTGQTSEKLAESTSEQVQRPLGSKLGYQAFYVMIRSGGRRAAYALLYFVVAFYILFRPQVRRSCRPYLKRRFVEAGEDGLWWHSYRMVLDFGKVLVDRAVVGMLGPDRLKVALHGREQLLEIRNRRQGMILMMSHVGCWQVAMSALNFLEEPVHMVMHQDDGSLERHYYEYAEQECPYRTIDPRGFLGGTLEMMGVLKQGMILAVMGDRLPPHERNVVTVEFLGDVVALPFSSFQLASATGAPIVVMMTRKSAGDRYEMELIDEIRVPQGLGRKAEAYRPYVQQYADALAGYCRENPYQFYNFFDMWDDN</sequence>
<keyword evidence="3" id="KW-0997">Cell inner membrane</keyword>
<evidence type="ECO:0008006" key="10">
    <source>
        <dbReference type="Google" id="ProtNLM"/>
    </source>
</evidence>
<evidence type="ECO:0000256" key="1">
    <source>
        <dbReference type="ARBA" id="ARBA00004533"/>
    </source>
</evidence>
<evidence type="ECO:0000256" key="7">
    <source>
        <dbReference type="SAM" id="Phobius"/>
    </source>
</evidence>
<evidence type="ECO:0000256" key="6">
    <source>
        <dbReference type="ARBA" id="ARBA00023315"/>
    </source>
</evidence>
<dbReference type="OrthoDB" id="9808633at2"/>
<comment type="subcellular location">
    <subcellularLocation>
        <location evidence="1">Cell inner membrane</location>
    </subcellularLocation>
</comment>
<evidence type="ECO:0000256" key="3">
    <source>
        <dbReference type="ARBA" id="ARBA00022519"/>
    </source>
</evidence>
<name>Q1K0R4_DESA6</name>
<keyword evidence="2" id="KW-1003">Cell membrane</keyword>
<keyword evidence="4" id="KW-0808">Transferase</keyword>
<dbReference type="Pfam" id="PF03279">
    <property type="entry name" value="Lip_A_acyltrans"/>
    <property type="match status" value="1"/>
</dbReference>
<dbReference type="GO" id="GO:0009247">
    <property type="term" value="P:glycolipid biosynthetic process"/>
    <property type="evidence" value="ECO:0007669"/>
    <property type="project" value="UniProtKB-ARBA"/>
</dbReference>
<dbReference type="GO" id="GO:0016746">
    <property type="term" value="F:acyltransferase activity"/>
    <property type="evidence" value="ECO:0007669"/>
    <property type="project" value="UniProtKB-KW"/>
</dbReference>
<keyword evidence="7" id="KW-0812">Transmembrane</keyword>
<reference evidence="8" key="2">
    <citation type="submission" date="2006-05" db="EMBL/GenBank/DDBJ databases">
        <title>Sequencing of the draft genome and assembly of Desulfuromonas acetoxidans DSM 684.</title>
        <authorList>
            <consortium name="US DOE Joint Genome Institute (JGI-PGF)"/>
            <person name="Copeland A."/>
            <person name="Lucas S."/>
            <person name="Lapidus A."/>
            <person name="Barry K."/>
            <person name="Detter J.C."/>
            <person name="Glavina del Rio T."/>
            <person name="Hammon N."/>
            <person name="Israni S."/>
            <person name="Dalin E."/>
            <person name="Tice H."/>
            <person name="Bruce D."/>
            <person name="Pitluck S."/>
            <person name="Richardson P."/>
        </authorList>
    </citation>
    <scope>NUCLEOTIDE SEQUENCE [LARGE SCALE GENOMIC DNA]</scope>
    <source>
        <strain evidence="8">DSM 684</strain>
    </source>
</reference>
<protein>
    <recommendedName>
        <fullName evidence="10">Lipid A biosynthesis acyltransferase</fullName>
    </recommendedName>
</protein>
<evidence type="ECO:0000256" key="2">
    <source>
        <dbReference type="ARBA" id="ARBA00022475"/>
    </source>
</evidence>
<dbReference type="InterPro" id="IPR004960">
    <property type="entry name" value="LipA_acyltrans"/>
</dbReference>
<dbReference type="RefSeq" id="WP_005999614.1">
    <property type="nucleotide sequence ID" value="NZ_AAEW02000007.1"/>
</dbReference>
<dbReference type="GO" id="GO:0005886">
    <property type="term" value="C:plasma membrane"/>
    <property type="evidence" value="ECO:0007669"/>
    <property type="project" value="UniProtKB-SubCell"/>
</dbReference>
<dbReference type="Proteomes" id="UP000005695">
    <property type="component" value="Unassembled WGS sequence"/>
</dbReference>
<dbReference type="CDD" id="cd07984">
    <property type="entry name" value="LPLAT_LABLAT-like"/>
    <property type="match status" value="1"/>
</dbReference>
<keyword evidence="7" id="KW-1133">Transmembrane helix</keyword>
<dbReference type="EMBL" id="AAEW02000007">
    <property type="protein sequence ID" value="EAT15877.1"/>
    <property type="molecule type" value="Genomic_DNA"/>
</dbReference>
<feature type="transmembrane region" description="Helical" evidence="7">
    <location>
        <begin position="41"/>
        <end position="60"/>
    </location>
</feature>
<dbReference type="PANTHER" id="PTHR30606">
    <property type="entry name" value="LIPID A BIOSYNTHESIS LAUROYL ACYLTRANSFERASE"/>
    <property type="match status" value="1"/>
</dbReference>
<accession>Q1K0R4</accession>
<dbReference type="PANTHER" id="PTHR30606:SF10">
    <property type="entry name" value="PHOSPHATIDYLINOSITOL MANNOSIDE ACYLTRANSFERASE"/>
    <property type="match status" value="1"/>
</dbReference>
<keyword evidence="9" id="KW-1185">Reference proteome</keyword>
<reference evidence="8" key="1">
    <citation type="submission" date="2006-05" db="EMBL/GenBank/DDBJ databases">
        <title>Annotation of the draft genome assembly of Desulfuromonas acetoxidans DSM 684.</title>
        <authorList>
            <consortium name="US DOE Joint Genome Institute (JGI-ORNL)"/>
            <person name="Larimer F."/>
            <person name="Land M."/>
            <person name="Hauser L."/>
        </authorList>
    </citation>
    <scope>NUCLEOTIDE SEQUENCE [LARGE SCALE GENOMIC DNA]</scope>
    <source>
        <strain evidence="8">DSM 684</strain>
    </source>
</reference>
<keyword evidence="5 7" id="KW-0472">Membrane</keyword>
<evidence type="ECO:0000313" key="9">
    <source>
        <dbReference type="Proteomes" id="UP000005695"/>
    </source>
</evidence>
<dbReference type="AlphaFoldDB" id="Q1K0R4"/>
<evidence type="ECO:0000256" key="5">
    <source>
        <dbReference type="ARBA" id="ARBA00023136"/>
    </source>
</evidence>